<comment type="caution">
    <text evidence="1">The sequence shown here is derived from an EMBL/GenBank/DDBJ whole genome shotgun (WGS) entry which is preliminary data.</text>
</comment>
<dbReference type="AlphaFoldDB" id="A0A541BAC8"/>
<dbReference type="Pfam" id="PF00805">
    <property type="entry name" value="Pentapeptide"/>
    <property type="match status" value="1"/>
</dbReference>
<dbReference type="Gene3D" id="2.160.20.80">
    <property type="entry name" value="E3 ubiquitin-protein ligase SopA"/>
    <property type="match status" value="1"/>
</dbReference>
<evidence type="ECO:0000313" key="2">
    <source>
        <dbReference type="Proteomes" id="UP000316256"/>
    </source>
</evidence>
<dbReference type="SUPFAM" id="SSF141571">
    <property type="entry name" value="Pentapeptide repeat-like"/>
    <property type="match status" value="1"/>
</dbReference>
<dbReference type="Proteomes" id="UP000316256">
    <property type="component" value="Unassembled WGS sequence"/>
</dbReference>
<evidence type="ECO:0000313" key="1">
    <source>
        <dbReference type="EMBL" id="TQF69269.1"/>
    </source>
</evidence>
<dbReference type="PANTHER" id="PTHR14136">
    <property type="entry name" value="BTB_POZ DOMAIN-CONTAINING PROTEIN KCTD9"/>
    <property type="match status" value="1"/>
</dbReference>
<protein>
    <submittedName>
        <fullName evidence="1">Pentapeptide repeat-containing protein</fullName>
    </submittedName>
</protein>
<dbReference type="RefSeq" id="WP_142099162.1">
    <property type="nucleotide sequence ID" value="NZ_VIGH01000004.1"/>
</dbReference>
<dbReference type="InterPro" id="IPR051082">
    <property type="entry name" value="Pentapeptide-BTB/POZ_domain"/>
</dbReference>
<dbReference type="InterPro" id="IPR001646">
    <property type="entry name" value="5peptide_repeat"/>
</dbReference>
<dbReference type="EMBL" id="VIGH01000004">
    <property type="protein sequence ID" value="TQF69269.1"/>
    <property type="molecule type" value="Genomic_DNA"/>
</dbReference>
<sequence>MADRRNGEHAPPTESTVRGVDWYGRELIQESHTRVEFLDVDMSESVTRNTVFTECAFRNVSFSQSIHANTAFLNCTFTACQFFEAEFTGCKLTGSMFDRCTFSLLTASGGDWSFVGLPGADLRGTKFAGLRMREVDLTFARCQKTVFRDVDLSGAWLSKADFTSADLRGSDISSLDPLTTTISRAIVDSSQATVLATALGVQVVPG</sequence>
<gene>
    <name evidence="1" type="ORF">FK531_11040</name>
</gene>
<proteinExistence type="predicted"/>
<reference evidence="1 2" key="1">
    <citation type="submission" date="2019-06" db="EMBL/GenBank/DDBJ databases">
        <title>Rhodococcus spaelei sp. nov., isolated from a cave.</title>
        <authorList>
            <person name="Lee S.D."/>
        </authorList>
    </citation>
    <scope>NUCLEOTIDE SEQUENCE [LARGE SCALE GENOMIC DNA]</scope>
    <source>
        <strain evidence="1 2">C9-5</strain>
    </source>
</reference>
<dbReference type="PANTHER" id="PTHR14136:SF17">
    <property type="entry name" value="BTB_POZ DOMAIN-CONTAINING PROTEIN KCTD9"/>
    <property type="match status" value="1"/>
</dbReference>
<accession>A0A541BAC8</accession>
<keyword evidence="2" id="KW-1185">Reference proteome</keyword>
<organism evidence="1 2">
    <name type="scientific">Rhodococcus spelaei</name>
    <dbReference type="NCBI Taxonomy" id="2546320"/>
    <lineage>
        <taxon>Bacteria</taxon>
        <taxon>Bacillati</taxon>
        <taxon>Actinomycetota</taxon>
        <taxon>Actinomycetes</taxon>
        <taxon>Mycobacteriales</taxon>
        <taxon>Nocardiaceae</taxon>
        <taxon>Rhodococcus</taxon>
    </lineage>
</organism>
<dbReference type="OrthoDB" id="2579959at2"/>
<name>A0A541BAC8_9NOCA</name>